<keyword evidence="1" id="KW-0812">Transmembrane</keyword>
<evidence type="ECO:0000256" key="1">
    <source>
        <dbReference type="SAM" id="Phobius"/>
    </source>
</evidence>
<dbReference type="RefSeq" id="WP_023850856.1">
    <property type="nucleotide sequence ID" value="NZ_CP047166.1"/>
</dbReference>
<organism evidence="2 3">
    <name type="scientific">Ponticoccus alexandrii</name>
    <dbReference type="NCBI Taxonomy" id="1943633"/>
    <lineage>
        <taxon>Bacteria</taxon>
        <taxon>Pseudomonadati</taxon>
        <taxon>Pseudomonadota</taxon>
        <taxon>Alphaproteobacteria</taxon>
        <taxon>Rhodobacterales</taxon>
        <taxon>Roseobacteraceae</taxon>
        <taxon>Ponticoccus</taxon>
    </lineage>
</organism>
<evidence type="ECO:0000313" key="2">
    <source>
        <dbReference type="EMBL" id="QRF64896.1"/>
    </source>
</evidence>
<protein>
    <submittedName>
        <fullName evidence="2">Uncharacterized protein</fullName>
    </submittedName>
</protein>
<proteinExistence type="predicted"/>
<keyword evidence="3" id="KW-1185">Reference proteome</keyword>
<reference evidence="2 3" key="1">
    <citation type="submission" date="2019-12" db="EMBL/GenBank/DDBJ databases">
        <title>Complete Genome Sequence of a Quorum-Sensing Bacterium,Rhodobacteraceae bacterium C31, Isolated from a marine microalgae symbiotic bacteria.</title>
        <authorList>
            <person name="Zhang Y."/>
        </authorList>
    </citation>
    <scope>NUCLEOTIDE SEQUENCE [LARGE SCALE GENOMIC DNA]</scope>
    <source>
        <strain evidence="2 3">C31</strain>
    </source>
</reference>
<accession>A0ABX7F313</accession>
<sequence length="122" mass="13057">MSGEAISEEVLQASLRDIRLPAEAPGGFAAELAAALALAILVALLVGGFLRLVSRRRPRPGASLAGDIARTEALDDRQQRLALLHLLKTHAPERYATLKASLYRPGNTLDTATLKAALERHV</sequence>
<dbReference type="Proteomes" id="UP000596387">
    <property type="component" value="Chromosome"/>
</dbReference>
<feature type="transmembrane region" description="Helical" evidence="1">
    <location>
        <begin position="32"/>
        <end position="53"/>
    </location>
</feature>
<keyword evidence="1" id="KW-1133">Transmembrane helix</keyword>
<name>A0ABX7F313_9RHOB</name>
<evidence type="ECO:0000313" key="3">
    <source>
        <dbReference type="Proteomes" id="UP000596387"/>
    </source>
</evidence>
<keyword evidence="1" id="KW-0472">Membrane</keyword>
<gene>
    <name evidence="2" type="ORF">GQA70_00360</name>
</gene>
<dbReference type="EMBL" id="CP047166">
    <property type="protein sequence ID" value="QRF64896.1"/>
    <property type="molecule type" value="Genomic_DNA"/>
</dbReference>